<dbReference type="AlphaFoldDB" id="A0A9W7GIB7"/>
<dbReference type="Proteomes" id="UP001165065">
    <property type="component" value="Unassembled WGS sequence"/>
</dbReference>
<dbReference type="Gene3D" id="1.25.40.10">
    <property type="entry name" value="Tetratricopeptide repeat domain"/>
    <property type="match status" value="1"/>
</dbReference>
<reference evidence="4" key="1">
    <citation type="journal article" date="2023" name="Commun. Biol.">
        <title>Genome analysis of Parmales, the sister group of diatoms, reveals the evolutionary specialization of diatoms from phago-mixotrophs to photoautotrophs.</title>
        <authorList>
            <person name="Ban H."/>
            <person name="Sato S."/>
            <person name="Yoshikawa S."/>
            <person name="Yamada K."/>
            <person name="Nakamura Y."/>
            <person name="Ichinomiya M."/>
            <person name="Sato N."/>
            <person name="Blanc-Mathieu R."/>
            <person name="Endo H."/>
            <person name="Kuwata A."/>
            <person name="Ogata H."/>
        </authorList>
    </citation>
    <scope>NUCLEOTIDE SEQUENCE [LARGE SCALE GENOMIC DNA]</scope>
</reference>
<accession>A0A9W7GIB7</accession>
<organism evidence="3 4">
    <name type="scientific">Triparma columacea</name>
    <dbReference type="NCBI Taxonomy" id="722753"/>
    <lineage>
        <taxon>Eukaryota</taxon>
        <taxon>Sar</taxon>
        <taxon>Stramenopiles</taxon>
        <taxon>Ochrophyta</taxon>
        <taxon>Bolidophyceae</taxon>
        <taxon>Parmales</taxon>
        <taxon>Triparmaceae</taxon>
        <taxon>Triparma</taxon>
    </lineage>
</organism>
<evidence type="ECO:0000313" key="4">
    <source>
        <dbReference type="Proteomes" id="UP001165065"/>
    </source>
</evidence>
<gene>
    <name evidence="3" type="ORF">TrCOL_g7240</name>
</gene>
<name>A0A9W7GIB7_9STRA</name>
<dbReference type="Pfam" id="PF25342">
    <property type="entry name" value="GT_PLOD"/>
    <property type="match status" value="1"/>
</dbReference>
<dbReference type="InterPro" id="IPR011990">
    <property type="entry name" value="TPR-like_helical_dom_sf"/>
</dbReference>
<dbReference type="InterPro" id="IPR057589">
    <property type="entry name" value="GT_PLOD"/>
</dbReference>
<keyword evidence="4" id="KW-1185">Reference proteome</keyword>
<evidence type="ECO:0000313" key="3">
    <source>
        <dbReference type="EMBL" id="GMI45680.1"/>
    </source>
</evidence>
<proteinExistence type="predicted"/>
<evidence type="ECO:0000259" key="2">
    <source>
        <dbReference type="Pfam" id="PF25342"/>
    </source>
</evidence>
<dbReference type="OrthoDB" id="69177at2759"/>
<keyword evidence="1" id="KW-0732">Signal</keyword>
<feature type="chain" id="PRO_5040913942" description="PLOD1-3-like GT domain-containing protein" evidence="1">
    <location>
        <begin position="36"/>
        <end position="637"/>
    </location>
</feature>
<feature type="signal peptide" evidence="1">
    <location>
        <begin position="1"/>
        <end position="35"/>
    </location>
</feature>
<feature type="domain" description="PLOD1-3-like GT" evidence="2">
    <location>
        <begin position="385"/>
        <end position="619"/>
    </location>
</feature>
<dbReference type="SUPFAM" id="SSF48452">
    <property type="entry name" value="TPR-like"/>
    <property type="match status" value="1"/>
</dbReference>
<evidence type="ECO:0000256" key="1">
    <source>
        <dbReference type="SAM" id="SignalP"/>
    </source>
</evidence>
<dbReference type="EMBL" id="BRYA01000260">
    <property type="protein sequence ID" value="GMI45680.1"/>
    <property type="molecule type" value="Genomic_DNA"/>
</dbReference>
<comment type="caution">
    <text evidence="3">The sequence shown here is derived from an EMBL/GenBank/DDBJ whole genome shotgun (WGS) entry which is preliminary data.</text>
</comment>
<sequence>MLIFSLTPNFLQPRMWARILLGTLLLFLLPGPGTSDVPPETPQFAISPSILHSSQSISVSIEVNAINVPVTYTFEPSSTQSNDAYTAAGEFCASHDIFEPSCRDSVAFKLLEEGAPVLTSNFLLESDLSRLLSFAGYIHANSRPRMSASLLESCMTAMGLLPIQLAGPAPTVSAQTAYNLLAASYYECDLTADAGSIYEYLLKLNEEADSTSVNAELLMNYAVNMLAQGDYRKSRELFDAALEATRLLEHEPNLLLMADIFLERSNLAIEDPVEADGDALDYIQRAVFILTSLEKKLPKNVEGSIEAGEIRRRLAEAYLSMGKIQLSRRQNSHAIRSLRHTLKYSSNNVEAISTMSHAEDAPSYSESVPPITKPTSFMKAGDPIEFVTFASDPSKCELERLLTSARRFGVSFTVLGQGFPTAQWKNGLKLELLLEFLEGLPEEKLVVVVDGYDVVLSGGSEDFIDRYNTILTLNPSNNLKPVVFQADYTFYCPLTNSSLSASVARSYPASPTQYKYLSSGGIAASSSSLASLVRDTLSKYDTETWEKKSDQSLFIRYLVDSQGDADAIPIIVDHYQVMFGGNGGRFRQDFEVDGNGKLRHKKTGTSPVSLHTPGRRKYQEEMRTLKYEGWDADVIQC</sequence>
<protein>
    <recommendedName>
        <fullName evidence="2">PLOD1-3-like GT domain-containing protein</fullName>
    </recommendedName>
</protein>